<protein>
    <recommendedName>
        <fullName evidence="3">Putative adherens-junction anchoring domain-containing protein</fullName>
    </recommendedName>
</protein>
<accession>A0ABV0X082</accession>
<feature type="non-terminal residue" evidence="4">
    <location>
        <position position="1"/>
    </location>
</feature>
<feature type="domain" description="Putative adherens-junction anchoring" evidence="3">
    <location>
        <begin position="1"/>
        <end position="67"/>
    </location>
</feature>
<keyword evidence="2" id="KW-0472">Membrane</keyword>
<dbReference type="InterPro" id="IPR032402">
    <property type="entry name" value="AbLIM_anchor"/>
</dbReference>
<evidence type="ECO:0000259" key="3">
    <source>
        <dbReference type="Pfam" id="PF16182"/>
    </source>
</evidence>
<keyword evidence="2" id="KW-1133">Transmembrane helix</keyword>
<evidence type="ECO:0000256" key="1">
    <source>
        <dbReference type="SAM" id="MobiDB-lite"/>
    </source>
</evidence>
<comment type="caution">
    <text evidence="4">The sequence shown here is derived from an EMBL/GenBank/DDBJ whole genome shotgun (WGS) entry which is preliminary data.</text>
</comment>
<sequence>IKSNLGRLILKEEKEKGVHIRRKTQSLPDRTHMHSSLSASTSKSPSRSVLARMQSAEFSTDGDKGQPGGARYIYIYICVCVCVCIYIYIYTYIIPVLSELTHTPFHTKKAIVLSISLNLLEKCF</sequence>
<gene>
    <name evidence="4" type="ORF">XENORESO_001478</name>
</gene>
<feature type="transmembrane region" description="Helical" evidence="2">
    <location>
        <begin position="73"/>
        <end position="94"/>
    </location>
</feature>
<name>A0ABV0X082_9TELE</name>
<evidence type="ECO:0000313" key="5">
    <source>
        <dbReference type="Proteomes" id="UP001444071"/>
    </source>
</evidence>
<keyword evidence="2" id="KW-0812">Transmembrane</keyword>
<proteinExistence type="predicted"/>
<feature type="compositionally biased region" description="Low complexity" evidence="1">
    <location>
        <begin position="35"/>
        <end position="47"/>
    </location>
</feature>
<dbReference type="EMBL" id="JAHRIM010081321">
    <property type="protein sequence ID" value="MEQ2275297.1"/>
    <property type="molecule type" value="Genomic_DNA"/>
</dbReference>
<feature type="region of interest" description="Disordered" evidence="1">
    <location>
        <begin position="16"/>
        <end position="47"/>
    </location>
</feature>
<organism evidence="4 5">
    <name type="scientific">Xenotaenia resolanae</name>
    <dbReference type="NCBI Taxonomy" id="208358"/>
    <lineage>
        <taxon>Eukaryota</taxon>
        <taxon>Metazoa</taxon>
        <taxon>Chordata</taxon>
        <taxon>Craniata</taxon>
        <taxon>Vertebrata</taxon>
        <taxon>Euteleostomi</taxon>
        <taxon>Actinopterygii</taxon>
        <taxon>Neopterygii</taxon>
        <taxon>Teleostei</taxon>
        <taxon>Neoteleostei</taxon>
        <taxon>Acanthomorphata</taxon>
        <taxon>Ovalentaria</taxon>
        <taxon>Atherinomorphae</taxon>
        <taxon>Cyprinodontiformes</taxon>
        <taxon>Goodeidae</taxon>
        <taxon>Xenotaenia</taxon>
    </lineage>
</organism>
<dbReference type="Pfam" id="PF16182">
    <property type="entry name" value="AbLIM_anchor"/>
    <property type="match status" value="1"/>
</dbReference>
<reference evidence="4 5" key="1">
    <citation type="submission" date="2021-06" db="EMBL/GenBank/DDBJ databases">
        <authorList>
            <person name="Palmer J.M."/>
        </authorList>
    </citation>
    <scope>NUCLEOTIDE SEQUENCE [LARGE SCALE GENOMIC DNA]</scope>
    <source>
        <strain evidence="4 5">XR_2019</strain>
        <tissue evidence="4">Muscle</tissue>
    </source>
</reference>
<evidence type="ECO:0000256" key="2">
    <source>
        <dbReference type="SAM" id="Phobius"/>
    </source>
</evidence>
<keyword evidence="5" id="KW-1185">Reference proteome</keyword>
<dbReference type="Proteomes" id="UP001444071">
    <property type="component" value="Unassembled WGS sequence"/>
</dbReference>
<evidence type="ECO:0000313" key="4">
    <source>
        <dbReference type="EMBL" id="MEQ2275297.1"/>
    </source>
</evidence>